<dbReference type="AlphaFoldDB" id="R0JY48"/>
<sequence length="283" mass="31177">MFTFNFSLPLLLLLLPLFLAIHAAALPPPQIPTPQRRGIPYNDVSLVSLFNKPGSHATWRYNWDSSSPPSTAWFDFVPMLHSLRDDHTGHWKANAEAVARGNYEGMNGRATWVLGFNEPDNCLPGAGGSCIDVATAVAGWKKHMQPLASLNKNMYLGSPAVTNAAASDTSGLGWLAKFMEKCDGCNIDFVNIHWYGYANAQAFKSHIEATRKVAGGRPIWVTEFQPSGTTDEVKRFLEDVMPWMDASTDIHRYAYFMAAQGEGMLVDSNGGLGEIGKTYAFFH</sequence>
<dbReference type="RefSeq" id="XP_008026436.1">
    <property type="nucleotide sequence ID" value="XM_008028245.1"/>
</dbReference>
<keyword evidence="4" id="KW-1185">Reference proteome</keyword>
<proteinExistence type="predicted"/>
<dbReference type="Gene3D" id="3.20.20.80">
    <property type="entry name" value="Glycosidases"/>
    <property type="match status" value="1"/>
</dbReference>
<dbReference type="InterPro" id="IPR053183">
    <property type="entry name" value="ASL1"/>
</dbReference>
<organism evidence="3 4">
    <name type="scientific">Exserohilum turcicum (strain 28A)</name>
    <name type="common">Northern leaf blight fungus</name>
    <name type="synonym">Setosphaeria turcica</name>
    <dbReference type="NCBI Taxonomy" id="671987"/>
    <lineage>
        <taxon>Eukaryota</taxon>
        <taxon>Fungi</taxon>
        <taxon>Dikarya</taxon>
        <taxon>Ascomycota</taxon>
        <taxon>Pezizomycotina</taxon>
        <taxon>Dothideomycetes</taxon>
        <taxon>Pleosporomycetidae</taxon>
        <taxon>Pleosporales</taxon>
        <taxon>Pleosporineae</taxon>
        <taxon>Pleosporaceae</taxon>
        <taxon>Exserohilum</taxon>
    </lineage>
</organism>
<dbReference type="EMBL" id="KB908626">
    <property type="protein sequence ID" value="EOA85843.1"/>
    <property type="molecule type" value="Genomic_DNA"/>
</dbReference>
<dbReference type="PANTHER" id="PTHR34154">
    <property type="entry name" value="ALKALI-SENSITIVE LINKAGE PROTEIN 1"/>
    <property type="match status" value="1"/>
</dbReference>
<dbReference type="eggNOG" id="ENOG502RXK9">
    <property type="taxonomic scope" value="Eukaryota"/>
</dbReference>
<dbReference type="STRING" id="671987.R0JY48"/>
<dbReference type="InterPro" id="IPR024655">
    <property type="entry name" value="Asl1_glyco_hydro_catalytic"/>
</dbReference>
<feature type="signal peptide" evidence="1">
    <location>
        <begin position="1"/>
        <end position="25"/>
    </location>
</feature>
<keyword evidence="1" id="KW-0732">Signal</keyword>
<gene>
    <name evidence="3" type="ORF">SETTUDRAFT_151629</name>
</gene>
<dbReference type="Proteomes" id="UP000016935">
    <property type="component" value="Unassembled WGS sequence"/>
</dbReference>
<dbReference type="GO" id="GO:0016787">
    <property type="term" value="F:hydrolase activity"/>
    <property type="evidence" value="ECO:0007669"/>
    <property type="project" value="UniProtKB-KW"/>
</dbReference>
<feature type="chain" id="PRO_5004343708" evidence="1">
    <location>
        <begin position="26"/>
        <end position="283"/>
    </location>
</feature>
<dbReference type="PANTHER" id="PTHR34154:SF10">
    <property type="entry name" value="ASL1-LIKE GLYCOSYL HYDROLASE CATALYTIC DOMAIN-CONTAINING PROTEIN"/>
    <property type="match status" value="1"/>
</dbReference>
<evidence type="ECO:0000313" key="4">
    <source>
        <dbReference type="Proteomes" id="UP000016935"/>
    </source>
</evidence>
<feature type="domain" description="Asl1-like glycosyl hydrolase catalytic" evidence="2">
    <location>
        <begin position="38"/>
        <end position="279"/>
    </location>
</feature>
<dbReference type="Pfam" id="PF11790">
    <property type="entry name" value="Glyco_hydro_cc"/>
    <property type="match status" value="1"/>
</dbReference>
<keyword evidence="3" id="KW-0378">Hydrolase</keyword>
<evidence type="ECO:0000256" key="1">
    <source>
        <dbReference type="SAM" id="SignalP"/>
    </source>
</evidence>
<dbReference type="InterPro" id="IPR017853">
    <property type="entry name" value="GH"/>
</dbReference>
<accession>R0JY48</accession>
<dbReference type="SUPFAM" id="SSF51445">
    <property type="entry name" value="(Trans)glycosidases"/>
    <property type="match status" value="1"/>
</dbReference>
<name>R0JY48_EXST2</name>
<reference evidence="3 4" key="2">
    <citation type="journal article" date="2013" name="PLoS Genet.">
        <title>Comparative genome structure, secondary metabolite, and effector coding capacity across Cochliobolus pathogens.</title>
        <authorList>
            <person name="Condon B.J."/>
            <person name="Leng Y."/>
            <person name="Wu D."/>
            <person name="Bushley K.E."/>
            <person name="Ohm R.A."/>
            <person name="Otillar R."/>
            <person name="Martin J."/>
            <person name="Schackwitz W."/>
            <person name="Grimwood J."/>
            <person name="MohdZainudin N."/>
            <person name="Xue C."/>
            <person name="Wang R."/>
            <person name="Manning V.A."/>
            <person name="Dhillon B."/>
            <person name="Tu Z.J."/>
            <person name="Steffenson B.J."/>
            <person name="Salamov A."/>
            <person name="Sun H."/>
            <person name="Lowry S."/>
            <person name="LaButti K."/>
            <person name="Han J."/>
            <person name="Copeland A."/>
            <person name="Lindquist E."/>
            <person name="Barry K."/>
            <person name="Schmutz J."/>
            <person name="Baker S.E."/>
            <person name="Ciuffetti L.M."/>
            <person name="Grigoriev I.V."/>
            <person name="Zhong S."/>
            <person name="Turgeon B.G."/>
        </authorList>
    </citation>
    <scope>NUCLEOTIDE SEQUENCE [LARGE SCALE GENOMIC DNA]</scope>
    <source>
        <strain evidence="4">28A</strain>
    </source>
</reference>
<dbReference type="GeneID" id="19397131"/>
<reference evidence="3 4" key="1">
    <citation type="journal article" date="2012" name="PLoS Pathog.">
        <title>Diverse lifestyles and strategies of plant pathogenesis encoded in the genomes of eighteen Dothideomycetes fungi.</title>
        <authorList>
            <person name="Ohm R.A."/>
            <person name="Feau N."/>
            <person name="Henrissat B."/>
            <person name="Schoch C.L."/>
            <person name="Horwitz B.A."/>
            <person name="Barry K.W."/>
            <person name="Condon B.J."/>
            <person name="Copeland A.C."/>
            <person name="Dhillon B."/>
            <person name="Glaser F."/>
            <person name="Hesse C.N."/>
            <person name="Kosti I."/>
            <person name="LaButti K."/>
            <person name="Lindquist E.A."/>
            <person name="Lucas S."/>
            <person name="Salamov A.A."/>
            <person name="Bradshaw R.E."/>
            <person name="Ciuffetti L."/>
            <person name="Hamelin R.C."/>
            <person name="Kema G.H.J."/>
            <person name="Lawrence C."/>
            <person name="Scott J.A."/>
            <person name="Spatafora J.W."/>
            <person name="Turgeon B.G."/>
            <person name="de Wit P.J.G.M."/>
            <person name="Zhong S."/>
            <person name="Goodwin S.B."/>
            <person name="Grigoriev I.V."/>
        </authorList>
    </citation>
    <scope>NUCLEOTIDE SEQUENCE [LARGE SCALE GENOMIC DNA]</scope>
    <source>
        <strain evidence="4">28A</strain>
    </source>
</reference>
<protein>
    <submittedName>
        <fullName evidence="3">Glycoside hydrolase family 128 protein</fullName>
    </submittedName>
</protein>
<dbReference type="OrthoDB" id="5985073at2759"/>
<dbReference type="GO" id="GO:0071966">
    <property type="term" value="P:fungal-type cell wall polysaccharide metabolic process"/>
    <property type="evidence" value="ECO:0007669"/>
    <property type="project" value="TreeGrafter"/>
</dbReference>
<evidence type="ECO:0000313" key="3">
    <source>
        <dbReference type="EMBL" id="EOA85843.1"/>
    </source>
</evidence>
<evidence type="ECO:0000259" key="2">
    <source>
        <dbReference type="Pfam" id="PF11790"/>
    </source>
</evidence>
<dbReference type="GO" id="GO:0009277">
    <property type="term" value="C:fungal-type cell wall"/>
    <property type="evidence" value="ECO:0007669"/>
    <property type="project" value="TreeGrafter"/>
</dbReference>
<dbReference type="HOGENOM" id="CLU_040908_4_0_1"/>